<sequence>MAALTKSIEYFDPKTHSFGSYVKRLEHMFVCNEVPDNRKLSYCITLIGPVAYQTLEDLVSPEELNHFTYEQVIEMLQSHYAPVTLVIAERFKFKNLRQTEEELVADFVVRLRSAARNCKFDKFLDDALRHKLICGLAKEEHQKKLLAKGDSLTTNKEIKKLQLTSSGGTVEVNKVTKVRKSCLRCGR</sequence>
<dbReference type="Proteomes" id="UP001353858">
    <property type="component" value="Unassembled WGS sequence"/>
</dbReference>
<evidence type="ECO:0008006" key="3">
    <source>
        <dbReference type="Google" id="ProtNLM"/>
    </source>
</evidence>
<dbReference type="EMBL" id="JARPUR010000001">
    <property type="protein sequence ID" value="KAK4884088.1"/>
    <property type="molecule type" value="Genomic_DNA"/>
</dbReference>
<organism evidence="1 2">
    <name type="scientific">Aquatica leii</name>
    <dbReference type="NCBI Taxonomy" id="1421715"/>
    <lineage>
        <taxon>Eukaryota</taxon>
        <taxon>Metazoa</taxon>
        <taxon>Ecdysozoa</taxon>
        <taxon>Arthropoda</taxon>
        <taxon>Hexapoda</taxon>
        <taxon>Insecta</taxon>
        <taxon>Pterygota</taxon>
        <taxon>Neoptera</taxon>
        <taxon>Endopterygota</taxon>
        <taxon>Coleoptera</taxon>
        <taxon>Polyphaga</taxon>
        <taxon>Elateriformia</taxon>
        <taxon>Elateroidea</taxon>
        <taxon>Lampyridae</taxon>
        <taxon>Luciolinae</taxon>
        <taxon>Aquatica</taxon>
    </lineage>
</organism>
<reference evidence="2" key="1">
    <citation type="submission" date="2023-01" db="EMBL/GenBank/DDBJ databases">
        <title>Key to firefly adult light organ development and bioluminescence: homeobox transcription factors regulate luciferase expression and transportation to peroxisome.</title>
        <authorList>
            <person name="Fu X."/>
        </authorList>
    </citation>
    <scope>NUCLEOTIDE SEQUENCE [LARGE SCALE GENOMIC DNA]</scope>
</reference>
<name>A0AAN7QM00_9COLE</name>
<evidence type="ECO:0000313" key="2">
    <source>
        <dbReference type="Proteomes" id="UP001353858"/>
    </source>
</evidence>
<comment type="caution">
    <text evidence="1">The sequence shown here is derived from an EMBL/GenBank/DDBJ whole genome shotgun (WGS) entry which is preliminary data.</text>
</comment>
<dbReference type="AlphaFoldDB" id="A0AAN7QM00"/>
<dbReference type="PANTHER" id="PTHR33198:SF19">
    <property type="entry name" value="CCHC-TYPE DOMAIN-CONTAINING PROTEIN"/>
    <property type="match status" value="1"/>
</dbReference>
<keyword evidence="2" id="KW-1185">Reference proteome</keyword>
<accession>A0AAN7QM00</accession>
<dbReference type="PANTHER" id="PTHR33198">
    <property type="entry name" value="ANK_REP_REGION DOMAIN-CONTAINING PROTEIN-RELATED"/>
    <property type="match status" value="1"/>
</dbReference>
<evidence type="ECO:0000313" key="1">
    <source>
        <dbReference type="EMBL" id="KAK4884088.1"/>
    </source>
</evidence>
<proteinExistence type="predicted"/>
<protein>
    <recommendedName>
        <fullName evidence="3">Retrotransposon gag domain-containing protein</fullName>
    </recommendedName>
</protein>
<gene>
    <name evidence="1" type="ORF">RN001_000359</name>
</gene>